<organism evidence="3 5">
    <name type="scientific">Peronospora farinosa</name>
    <dbReference type="NCBI Taxonomy" id="134698"/>
    <lineage>
        <taxon>Eukaryota</taxon>
        <taxon>Sar</taxon>
        <taxon>Stramenopiles</taxon>
        <taxon>Oomycota</taxon>
        <taxon>Peronosporomycetes</taxon>
        <taxon>Peronosporales</taxon>
        <taxon>Peronosporaceae</taxon>
        <taxon>Peronospora</taxon>
    </lineage>
</organism>
<dbReference type="Proteomes" id="UP001157938">
    <property type="component" value="Unassembled WGS sequence"/>
</dbReference>
<reference evidence="2 4" key="1">
    <citation type="submission" date="2021-11" db="EMBL/GenBank/DDBJ databases">
        <authorList>
            <person name="Islam A."/>
            <person name="Islam S."/>
            <person name="Flora M.S."/>
            <person name="Rahman M."/>
            <person name="Ziaur R.M."/>
            <person name="Epstein J.H."/>
            <person name="Hassan M."/>
            <person name="Klassen M."/>
            <person name="Woodard K."/>
            <person name="Webb A."/>
            <person name="Webby R.J."/>
            <person name="El Zowalaty M.E."/>
        </authorList>
    </citation>
    <scope>NUCLEOTIDE SEQUENCE [LARGE SCALE GENOMIC DNA]</scope>
    <source>
        <strain evidence="2">Pf1</strain>
    </source>
</reference>
<feature type="chain" id="PRO_5043650975" description="RxLR effector protein" evidence="1">
    <location>
        <begin position="21"/>
        <end position="173"/>
    </location>
</feature>
<evidence type="ECO:0000313" key="5">
    <source>
        <dbReference type="Proteomes" id="UP001159659"/>
    </source>
</evidence>
<proteinExistence type="predicted"/>
<name>A0AAV0U981_9STRA</name>
<evidence type="ECO:0008006" key="6">
    <source>
        <dbReference type="Google" id="ProtNLM"/>
    </source>
</evidence>
<evidence type="ECO:0000313" key="2">
    <source>
        <dbReference type="EMBL" id="CAH0493005.1"/>
    </source>
</evidence>
<keyword evidence="1" id="KW-0732">Signal</keyword>
<sequence length="173" mass="19585">MRFNILVAPVVAAFVASCSCFVSAEVAALDGYTHDGKEVVRRLREDRDVQEERLLPGFNFLNELISKMKPRWVSRSGYTPEAAALYAKFHKGKKLKDFLKTEKLKRLQKEGEIKKKFPTSKMLMDAEDETAPLLPLHSTKEVVRQLIESFRKLANNRATIVFVSTTIAPPSDS</sequence>
<reference evidence="3" key="2">
    <citation type="submission" date="2022-12" db="EMBL/GenBank/DDBJ databases">
        <authorList>
            <person name="Webb A."/>
        </authorList>
    </citation>
    <scope>NUCLEOTIDE SEQUENCE</scope>
    <source>
        <strain evidence="3">Pf2</strain>
    </source>
</reference>
<dbReference type="Proteomes" id="UP001159659">
    <property type="component" value="Unassembled WGS sequence"/>
</dbReference>
<comment type="caution">
    <text evidence="3">The sequence shown here is derived from an EMBL/GenBank/DDBJ whole genome shotgun (WGS) entry which is preliminary data.</text>
</comment>
<dbReference type="EMBL" id="CAKLBC010001634">
    <property type="protein sequence ID" value="CAH0493005.1"/>
    <property type="molecule type" value="Genomic_DNA"/>
</dbReference>
<keyword evidence="4" id="KW-1185">Reference proteome</keyword>
<evidence type="ECO:0000313" key="4">
    <source>
        <dbReference type="Proteomes" id="UP001157938"/>
    </source>
</evidence>
<dbReference type="EMBL" id="CANTFK010000921">
    <property type="protein sequence ID" value="CAI5733376.1"/>
    <property type="molecule type" value="Genomic_DNA"/>
</dbReference>
<accession>A0AAV0U981</accession>
<evidence type="ECO:0000313" key="3">
    <source>
        <dbReference type="EMBL" id="CAI5733376.1"/>
    </source>
</evidence>
<protein>
    <recommendedName>
        <fullName evidence="6">RxLR effector protein</fullName>
    </recommendedName>
</protein>
<gene>
    <name evidence="2" type="ORF">PFR001_LOCUS8174</name>
    <name evidence="3" type="ORF">PFR002_LOCUS7169</name>
</gene>
<dbReference type="AlphaFoldDB" id="A0AAV0U981"/>
<evidence type="ECO:0000256" key="1">
    <source>
        <dbReference type="SAM" id="SignalP"/>
    </source>
</evidence>
<dbReference type="PROSITE" id="PS51257">
    <property type="entry name" value="PROKAR_LIPOPROTEIN"/>
    <property type="match status" value="1"/>
</dbReference>
<feature type="signal peptide" evidence="1">
    <location>
        <begin position="1"/>
        <end position="20"/>
    </location>
</feature>